<dbReference type="RefSeq" id="WP_189317699.1">
    <property type="nucleotide sequence ID" value="NZ_BMQA01000131.1"/>
</dbReference>
<evidence type="ECO:0000259" key="1">
    <source>
        <dbReference type="Pfam" id="PF13556"/>
    </source>
</evidence>
<dbReference type="InterPro" id="IPR042070">
    <property type="entry name" value="PucR_C-HTH_sf"/>
</dbReference>
<name>A0A917PD66_9ACTN</name>
<reference evidence="3" key="1">
    <citation type="journal article" date="2014" name="Int. J. Syst. Evol. Microbiol.">
        <title>Complete genome sequence of Corynebacterium casei LMG S-19264T (=DSM 44701T), isolated from a smear-ripened cheese.</title>
        <authorList>
            <consortium name="US DOE Joint Genome Institute (JGI-PGF)"/>
            <person name="Walter F."/>
            <person name="Albersmeier A."/>
            <person name="Kalinowski J."/>
            <person name="Ruckert C."/>
        </authorList>
    </citation>
    <scope>NUCLEOTIDE SEQUENCE</scope>
    <source>
        <strain evidence="3">JCM 3086</strain>
    </source>
</reference>
<evidence type="ECO:0000313" key="3">
    <source>
        <dbReference type="EMBL" id="GGJ71413.1"/>
    </source>
</evidence>
<sequence length="443" mass="48456">MVGERWGDIQADLGPHTIGAAEAATLCDLGQRLYEKAPQITEGFVAWCAELFPRVRLPGGDLGPLTNSVYDNMVTMWGMVANGLTPEDVDPPPYALLWPRKMIQARVPLGTLMRVYYVGHAMIWHRWVQPELTELAAQGKDTTVIAARLHSLTFTYLDLAALRVAEQYYAAQQELTNPSSRVRRGAVQDILAGAQPSAAARKALNFSIDGVHRAWILWLPPTAHEQWRGLSALAERIHNLLGGTRYGEALTVEDGLTEMWGWTAATTEIDPAVLTKLRSLLVPGTADSDGINSAQVNPVRGIRLALGARCTGLSGFRDGHEEVRSLRTAMDRARVLPANVVTTNEAGLAAVLMSDPQSARRFALRRLGPLATATPPAAESLRSTLHVFLANSGSYQRTADQLGIHRNTVLNRIQRCEAELGYSVRSAEQDLLAALLILDWLPK</sequence>
<evidence type="ECO:0000259" key="2">
    <source>
        <dbReference type="Pfam" id="PF14361"/>
    </source>
</evidence>
<dbReference type="Pfam" id="PF13556">
    <property type="entry name" value="HTH_30"/>
    <property type="match status" value="1"/>
</dbReference>
<dbReference type="AlphaFoldDB" id="A0A917PD66"/>
<dbReference type="PANTHER" id="PTHR33744:SF1">
    <property type="entry name" value="DNA-BINDING TRANSCRIPTIONAL ACTIVATOR ADER"/>
    <property type="match status" value="1"/>
</dbReference>
<dbReference type="PANTHER" id="PTHR33744">
    <property type="entry name" value="CARBOHYDRATE DIACID REGULATOR"/>
    <property type="match status" value="1"/>
</dbReference>
<feature type="domain" description="RsbT co-antagonist protein RsbRD N-terminal" evidence="2">
    <location>
        <begin position="38"/>
        <end position="177"/>
    </location>
</feature>
<evidence type="ECO:0008006" key="5">
    <source>
        <dbReference type="Google" id="ProtNLM"/>
    </source>
</evidence>
<dbReference type="Pfam" id="PF14361">
    <property type="entry name" value="RsbRD_N"/>
    <property type="match status" value="1"/>
</dbReference>
<protein>
    <recommendedName>
        <fullName evidence="5">PucR family transcriptional regulator</fullName>
    </recommendedName>
</protein>
<evidence type="ECO:0000313" key="4">
    <source>
        <dbReference type="Proteomes" id="UP000657574"/>
    </source>
</evidence>
<organism evidence="3 4">
    <name type="scientific">Streptomyces brasiliensis</name>
    <dbReference type="NCBI Taxonomy" id="1954"/>
    <lineage>
        <taxon>Bacteria</taxon>
        <taxon>Bacillati</taxon>
        <taxon>Actinomycetota</taxon>
        <taxon>Actinomycetes</taxon>
        <taxon>Kitasatosporales</taxon>
        <taxon>Streptomycetaceae</taxon>
        <taxon>Streptomyces</taxon>
    </lineage>
</organism>
<feature type="domain" description="PucR C-terminal helix-turn-helix" evidence="1">
    <location>
        <begin position="381"/>
        <end position="434"/>
    </location>
</feature>
<dbReference type="InterPro" id="IPR025736">
    <property type="entry name" value="PucR_C-HTH_dom"/>
</dbReference>
<proteinExistence type="predicted"/>
<dbReference type="InterPro" id="IPR025751">
    <property type="entry name" value="RsbRD_N_dom"/>
</dbReference>
<reference evidence="3" key="2">
    <citation type="submission" date="2020-09" db="EMBL/GenBank/DDBJ databases">
        <authorList>
            <person name="Sun Q."/>
            <person name="Ohkuma M."/>
        </authorList>
    </citation>
    <scope>NUCLEOTIDE SEQUENCE</scope>
    <source>
        <strain evidence="3">JCM 3086</strain>
    </source>
</reference>
<dbReference type="Gene3D" id="1.10.10.2840">
    <property type="entry name" value="PucR C-terminal helix-turn-helix domain"/>
    <property type="match status" value="1"/>
</dbReference>
<comment type="caution">
    <text evidence="3">The sequence shown here is derived from an EMBL/GenBank/DDBJ whole genome shotgun (WGS) entry which is preliminary data.</text>
</comment>
<gene>
    <name evidence="3" type="ORF">GCM10010121_097540</name>
</gene>
<dbReference type="EMBL" id="BMQA01000131">
    <property type="protein sequence ID" value="GGJ71413.1"/>
    <property type="molecule type" value="Genomic_DNA"/>
</dbReference>
<dbReference type="Proteomes" id="UP000657574">
    <property type="component" value="Unassembled WGS sequence"/>
</dbReference>
<accession>A0A917PD66</accession>
<dbReference type="InterPro" id="IPR051448">
    <property type="entry name" value="CdaR-like_regulators"/>
</dbReference>
<keyword evidence="4" id="KW-1185">Reference proteome</keyword>